<dbReference type="OrthoDB" id="7348799at2"/>
<protein>
    <submittedName>
        <fullName evidence="3">Phosphoesterase</fullName>
    </submittedName>
</protein>
<dbReference type="CDD" id="cd03396">
    <property type="entry name" value="PAP2_like_6"/>
    <property type="match status" value="1"/>
</dbReference>
<proteinExistence type="predicted"/>
<dbReference type="EMBL" id="CP012678">
    <property type="protein sequence ID" value="ALF58798.1"/>
    <property type="molecule type" value="Genomic_DNA"/>
</dbReference>
<dbReference type="SUPFAM" id="SSF48317">
    <property type="entry name" value="Acid phosphatase/Vanadium-dependent haloperoxidase"/>
    <property type="match status" value="1"/>
</dbReference>
<feature type="transmembrane region" description="Helical" evidence="1">
    <location>
        <begin position="64"/>
        <end position="82"/>
    </location>
</feature>
<dbReference type="InterPro" id="IPR000326">
    <property type="entry name" value="PAP2/HPO"/>
</dbReference>
<keyword evidence="1" id="KW-0812">Transmembrane</keyword>
<evidence type="ECO:0000259" key="2">
    <source>
        <dbReference type="Pfam" id="PF01569"/>
    </source>
</evidence>
<sequence length="249" mass="28111">MNQVYTPLIKQWLILLALTIGSTLVFEHSQLDVRISELFYSNGDWLLEKGGQPYAFILYDFPKALLILMIVALLVILILRYVRRKSTYTMRAKTFFIGLVTTLSNREIGYLLVTLIAVPTIIASLKAVTHVSCPNNLALFNGALPYLSIWQNIVANTEAKCFPAAHASAGFALYGFAYLPTLKRHRVKIIILTTILGWTMGMYKMLIGDHFFSHTLVSMLLSWTLACGFAMIFFAKRRVKKPVLLKISV</sequence>
<gene>
    <name evidence="3" type="ORF">AOC03_00980</name>
</gene>
<dbReference type="InterPro" id="IPR036938">
    <property type="entry name" value="PAP2/HPO_sf"/>
</dbReference>
<dbReference type="KEGG" id="pur:AOC03_00980"/>
<feature type="transmembrane region" description="Helical" evidence="1">
    <location>
        <begin position="12"/>
        <end position="31"/>
    </location>
</feature>
<dbReference type="NCBIfam" id="NF028538">
    <property type="entry name" value="PAP2_lipid_A"/>
    <property type="match status" value="1"/>
</dbReference>
<evidence type="ECO:0000256" key="1">
    <source>
        <dbReference type="SAM" id="Phobius"/>
    </source>
</evidence>
<feature type="transmembrane region" description="Helical" evidence="1">
    <location>
        <begin position="212"/>
        <end position="235"/>
    </location>
</feature>
<dbReference type="STRING" id="45610.AOC03_00980"/>
<keyword evidence="1" id="KW-0472">Membrane</keyword>
<dbReference type="AlphaFoldDB" id="A0A0M4SVU3"/>
<dbReference type="RefSeq" id="WP_062533194.1">
    <property type="nucleotide sequence ID" value="NZ_CP012678.1"/>
</dbReference>
<dbReference type="Pfam" id="PF01569">
    <property type="entry name" value="PAP2"/>
    <property type="match status" value="1"/>
</dbReference>
<feature type="domain" description="Phosphatidic acid phosphatase type 2/haloperoxidase" evidence="2">
    <location>
        <begin position="110"/>
        <end position="236"/>
    </location>
</feature>
<feature type="transmembrane region" description="Helical" evidence="1">
    <location>
        <begin position="189"/>
        <end position="206"/>
    </location>
</feature>
<organism evidence="3 4">
    <name type="scientific">Psychrobacter urativorans</name>
    <dbReference type="NCBI Taxonomy" id="45610"/>
    <lineage>
        <taxon>Bacteria</taxon>
        <taxon>Pseudomonadati</taxon>
        <taxon>Pseudomonadota</taxon>
        <taxon>Gammaproteobacteria</taxon>
        <taxon>Moraxellales</taxon>
        <taxon>Moraxellaceae</taxon>
        <taxon>Psychrobacter</taxon>
    </lineage>
</organism>
<keyword evidence="1" id="KW-1133">Transmembrane helix</keyword>
<dbReference type="Proteomes" id="UP000059847">
    <property type="component" value="Chromosome"/>
</dbReference>
<keyword evidence="4" id="KW-1185">Reference proteome</keyword>
<name>A0A0M4SVU3_9GAMM</name>
<evidence type="ECO:0000313" key="4">
    <source>
        <dbReference type="Proteomes" id="UP000059847"/>
    </source>
</evidence>
<evidence type="ECO:0000313" key="3">
    <source>
        <dbReference type="EMBL" id="ALF58798.1"/>
    </source>
</evidence>
<reference evidence="3 4" key="1">
    <citation type="submission" date="2015-09" db="EMBL/GenBank/DDBJ databases">
        <title>Complete genome of Psychrobacter urativorans R10.10B.</title>
        <authorList>
            <person name="See-Too W.S."/>
            <person name="Chan K.G."/>
        </authorList>
    </citation>
    <scope>NUCLEOTIDE SEQUENCE [LARGE SCALE GENOMIC DNA]</scope>
    <source>
        <strain evidence="3 4">R10.10B</strain>
    </source>
</reference>
<dbReference type="Gene3D" id="1.20.144.10">
    <property type="entry name" value="Phosphatidic acid phosphatase type 2/haloperoxidase"/>
    <property type="match status" value="1"/>
</dbReference>
<accession>A0A0M4SVU3</accession>